<dbReference type="CDD" id="cd01392">
    <property type="entry name" value="HTH_LacI"/>
    <property type="match status" value="1"/>
</dbReference>
<feature type="domain" description="HTH lacI-type" evidence="4">
    <location>
        <begin position="7"/>
        <end position="61"/>
    </location>
</feature>
<organism evidence="5 6">
    <name type="scientific">Blautia producta</name>
    <dbReference type="NCBI Taxonomy" id="33035"/>
    <lineage>
        <taxon>Bacteria</taxon>
        <taxon>Bacillati</taxon>
        <taxon>Bacillota</taxon>
        <taxon>Clostridia</taxon>
        <taxon>Lachnospirales</taxon>
        <taxon>Lachnospiraceae</taxon>
        <taxon>Blautia</taxon>
    </lineage>
</organism>
<dbReference type="SMART" id="SM00354">
    <property type="entry name" value="HTH_LACI"/>
    <property type="match status" value="1"/>
</dbReference>
<keyword evidence="1" id="KW-0805">Transcription regulation</keyword>
<dbReference type="InterPro" id="IPR028082">
    <property type="entry name" value="Peripla_BP_I"/>
</dbReference>
<evidence type="ECO:0000313" key="6">
    <source>
        <dbReference type="Proteomes" id="UP000289794"/>
    </source>
</evidence>
<dbReference type="RefSeq" id="WP_130179914.1">
    <property type="nucleotide sequence ID" value="NZ_CP035945.1"/>
</dbReference>
<dbReference type="KEGG" id="bpro:PMF13cell1_00844"/>
<dbReference type="CDD" id="cd06267">
    <property type="entry name" value="PBP1_LacI_sugar_binding-like"/>
    <property type="match status" value="1"/>
</dbReference>
<dbReference type="SUPFAM" id="SSF53822">
    <property type="entry name" value="Periplasmic binding protein-like I"/>
    <property type="match status" value="1"/>
</dbReference>
<dbReference type="InterPro" id="IPR046335">
    <property type="entry name" value="LacI/GalR-like_sensor"/>
</dbReference>
<dbReference type="PRINTS" id="PR00036">
    <property type="entry name" value="HTHLACI"/>
</dbReference>
<dbReference type="SUPFAM" id="SSF47413">
    <property type="entry name" value="lambda repressor-like DNA-binding domains"/>
    <property type="match status" value="1"/>
</dbReference>
<evidence type="ECO:0000259" key="4">
    <source>
        <dbReference type="PROSITE" id="PS50932"/>
    </source>
</evidence>
<sequence>METRKTVSIKDVARTANVSLATVSRVINNSENVKPEMRELVQNTIRELGYSPNHAARSLVKRKTNCIGVVVNNLHDPFFYDLIKGFEHGAQQTKYNVIFCSVLGGDADSKENYVKYLTNGVVDGVVLYGSYLNDRKVLDYLKESNHVDYVMIENDVRECSCNKLLIDNYGGSKKAVEHLMQRGHKKIAHICGNPNKKVTQERMNGYLDCIRDAGLEIREGYIQYTSTDYRSGYEKMKMLISLDNRPSAVFCSDDAIASFAVRAVMDSGLRVPEDVSIIGFDNQRILPDGYRGPLITSVEQPLYQIGQDSIHILAEQLEYPEEAKLIRHVYETKLIEKETVGNCGGI</sequence>
<dbReference type="Proteomes" id="UP000289794">
    <property type="component" value="Chromosome"/>
</dbReference>
<name>A0A4P6LW46_9FIRM</name>
<dbReference type="Gene3D" id="3.40.50.2300">
    <property type="match status" value="2"/>
</dbReference>
<dbReference type="PANTHER" id="PTHR30146">
    <property type="entry name" value="LACI-RELATED TRANSCRIPTIONAL REPRESSOR"/>
    <property type="match status" value="1"/>
</dbReference>
<dbReference type="GO" id="GO:0000976">
    <property type="term" value="F:transcription cis-regulatory region binding"/>
    <property type="evidence" value="ECO:0007669"/>
    <property type="project" value="TreeGrafter"/>
</dbReference>
<keyword evidence="3" id="KW-0804">Transcription</keyword>
<proteinExistence type="predicted"/>
<reference evidence="5 6" key="1">
    <citation type="submission" date="2019-01" db="EMBL/GenBank/DDBJ databases">
        <title>PMF-metabolizing Aryl O-demethylase.</title>
        <authorList>
            <person name="Kim M."/>
        </authorList>
    </citation>
    <scope>NUCLEOTIDE SEQUENCE [LARGE SCALE GENOMIC DNA]</scope>
    <source>
        <strain evidence="5 6">PMF1</strain>
    </source>
</reference>
<evidence type="ECO:0000256" key="2">
    <source>
        <dbReference type="ARBA" id="ARBA00023125"/>
    </source>
</evidence>
<dbReference type="PROSITE" id="PS00356">
    <property type="entry name" value="HTH_LACI_1"/>
    <property type="match status" value="1"/>
</dbReference>
<dbReference type="PANTHER" id="PTHR30146:SF109">
    <property type="entry name" value="HTH-TYPE TRANSCRIPTIONAL REGULATOR GALS"/>
    <property type="match status" value="1"/>
</dbReference>
<accession>A0A4P6LW46</accession>
<dbReference type="InterPro" id="IPR010982">
    <property type="entry name" value="Lambda_DNA-bd_dom_sf"/>
</dbReference>
<dbReference type="Pfam" id="PF13377">
    <property type="entry name" value="Peripla_BP_3"/>
    <property type="match status" value="1"/>
</dbReference>
<dbReference type="AlphaFoldDB" id="A0A4P6LW46"/>
<evidence type="ECO:0000313" key="5">
    <source>
        <dbReference type="EMBL" id="QBE95323.1"/>
    </source>
</evidence>
<dbReference type="Pfam" id="PF00356">
    <property type="entry name" value="LacI"/>
    <property type="match status" value="1"/>
</dbReference>
<dbReference type="PROSITE" id="PS50932">
    <property type="entry name" value="HTH_LACI_2"/>
    <property type="match status" value="1"/>
</dbReference>
<protein>
    <submittedName>
        <fullName evidence="5">Catabolite control protein A</fullName>
    </submittedName>
</protein>
<dbReference type="GO" id="GO:0003700">
    <property type="term" value="F:DNA-binding transcription factor activity"/>
    <property type="evidence" value="ECO:0007669"/>
    <property type="project" value="TreeGrafter"/>
</dbReference>
<evidence type="ECO:0000256" key="1">
    <source>
        <dbReference type="ARBA" id="ARBA00023015"/>
    </source>
</evidence>
<dbReference type="InterPro" id="IPR000843">
    <property type="entry name" value="HTH_LacI"/>
</dbReference>
<keyword evidence="2" id="KW-0238">DNA-binding</keyword>
<gene>
    <name evidence="5" type="primary">ccpA_2</name>
    <name evidence="5" type="ORF">PMF13cell1_00844</name>
</gene>
<dbReference type="Gene3D" id="1.10.260.40">
    <property type="entry name" value="lambda repressor-like DNA-binding domains"/>
    <property type="match status" value="1"/>
</dbReference>
<evidence type="ECO:0000256" key="3">
    <source>
        <dbReference type="ARBA" id="ARBA00023163"/>
    </source>
</evidence>
<dbReference type="EMBL" id="CP035945">
    <property type="protein sequence ID" value="QBE95323.1"/>
    <property type="molecule type" value="Genomic_DNA"/>
</dbReference>